<proteinExistence type="predicted"/>
<comment type="caution">
    <text evidence="1">The sequence shown here is derived from an EMBL/GenBank/DDBJ whole genome shotgun (WGS) entry which is preliminary data.</text>
</comment>
<name>X1ITH6_9ZZZZ</name>
<dbReference type="EMBL" id="BARU01020184">
    <property type="protein sequence ID" value="GAH60848.1"/>
    <property type="molecule type" value="Genomic_DNA"/>
</dbReference>
<feature type="non-terminal residue" evidence="1">
    <location>
        <position position="1"/>
    </location>
</feature>
<accession>X1ITH6</accession>
<evidence type="ECO:0000313" key="1">
    <source>
        <dbReference type="EMBL" id="GAH60848.1"/>
    </source>
</evidence>
<dbReference type="AlphaFoldDB" id="X1ITH6"/>
<organism evidence="1">
    <name type="scientific">marine sediment metagenome</name>
    <dbReference type="NCBI Taxonomy" id="412755"/>
    <lineage>
        <taxon>unclassified sequences</taxon>
        <taxon>metagenomes</taxon>
        <taxon>ecological metagenomes</taxon>
    </lineage>
</organism>
<sequence length="286" mass="34104">TEEEKIELETDKFDNDESLRNTNSLFSEMNHRPIEGELLDYINNDYKIIGFDESSNTLSGTYAKLASFKFGECQVTFKDGKYHKEKIMYKPITTYIEDNEHKLIIYKTVIENFVKTIKRDFYKSNLKDKVDKLEEWYESTYKKKIEEHIGAHSYYYPTMGHVVDRIRTADEILKSLVRIKEESNWGKKKNVVFLGDGIQMFRQHIFPPVAFTEFFYRFIQSYEIKYYSFSKTCRLRDAQGNFLLPIWSEIYEDNFLVELPDLSKYTKSKAYLTRLQKDSSALRFDI</sequence>
<protein>
    <submittedName>
        <fullName evidence="1">Uncharacterized protein</fullName>
    </submittedName>
</protein>
<gene>
    <name evidence="1" type="ORF">S03H2_33183</name>
</gene>
<reference evidence="1" key="1">
    <citation type="journal article" date="2014" name="Front. Microbiol.">
        <title>High frequency of phylogenetically diverse reductive dehalogenase-homologous genes in deep subseafloor sedimentary metagenomes.</title>
        <authorList>
            <person name="Kawai M."/>
            <person name="Futagami T."/>
            <person name="Toyoda A."/>
            <person name="Takaki Y."/>
            <person name="Nishi S."/>
            <person name="Hori S."/>
            <person name="Arai W."/>
            <person name="Tsubouchi T."/>
            <person name="Morono Y."/>
            <person name="Uchiyama I."/>
            <person name="Ito T."/>
            <person name="Fujiyama A."/>
            <person name="Inagaki F."/>
            <person name="Takami H."/>
        </authorList>
    </citation>
    <scope>NUCLEOTIDE SEQUENCE</scope>
    <source>
        <strain evidence="1">Expedition CK06-06</strain>
    </source>
</reference>
<feature type="non-terminal residue" evidence="1">
    <location>
        <position position="286"/>
    </location>
</feature>